<comment type="caution">
    <text evidence="4">The sequence shown here is derived from an EMBL/GenBank/DDBJ whole genome shotgun (WGS) entry which is preliminary data.</text>
</comment>
<dbReference type="PRINTS" id="PR00503">
    <property type="entry name" value="BROMODOMAIN"/>
</dbReference>
<dbReference type="Pfam" id="PF00439">
    <property type="entry name" value="Bromodomain"/>
    <property type="match status" value="1"/>
</dbReference>
<dbReference type="EMBL" id="CATOUU010000937">
    <property type="protein sequence ID" value="CAI9961082.1"/>
    <property type="molecule type" value="Genomic_DNA"/>
</dbReference>
<dbReference type="EMBL" id="CAXDID020000033">
    <property type="protein sequence ID" value="CAL5995764.1"/>
    <property type="molecule type" value="Genomic_DNA"/>
</dbReference>
<dbReference type="PROSITE" id="PS50014">
    <property type="entry name" value="BROMODOMAIN_2"/>
    <property type="match status" value="1"/>
</dbReference>
<proteinExistence type="predicted"/>
<keyword evidence="6" id="KW-1185">Reference proteome</keyword>
<evidence type="ECO:0000313" key="4">
    <source>
        <dbReference type="EMBL" id="CAI9961082.1"/>
    </source>
</evidence>
<evidence type="ECO:0000313" key="6">
    <source>
        <dbReference type="Proteomes" id="UP001642409"/>
    </source>
</evidence>
<dbReference type="SUPFAM" id="SSF47370">
    <property type="entry name" value="Bromodomain"/>
    <property type="match status" value="1"/>
</dbReference>
<dbReference type="CDD" id="cd04369">
    <property type="entry name" value="Bromodomain"/>
    <property type="match status" value="1"/>
</dbReference>
<feature type="domain" description="Bromo" evidence="3">
    <location>
        <begin position="23"/>
        <end position="87"/>
    </location>
</feature>
<accession>A0AA86QUP5</accession>
<evidence type="ECO:0000313" key="5">
    <source>
        <dbReference type="EMBL" id="CAL5995764.1"/>
    </source>
</evidence>
<evidence type="ECO:0000259" key="3">
    <source>
        <dbReference type="PROSITE" id="PS50014"/>
    </source>
</evidence>
<dbReference type="AlphaFoldDB" id="A0AA86QUP5"/>
<evidence type="ECO:0000256" key="1">
    <source>
        <dbReference type="ARBA" id="ARBA00023117"/>
    </source>
</evidence>
<name>A0AA86QUP5_9EUKA</name>
<keyword evidence="1 2" id="KW-0103">Bromodomain</keyword>
<organism evidence="4">
    <name type="scientific">Hexamita inflata</name>
    <dbReference type="NCBI Taxonomy" id="28002"/>
    <lineage>
        <taxon>Eukaryota</taxon>
        <taxon>Metamonada</taxon>
        <taxon>Diplomonadida</taxon>
        <taxon>Hexamitidae</taxon>
        <taxon>Hexamitinae</taxon>
        <taxon>Hexamita</taxon>
    </lineage>
</organism>
<dbReference type="InterPro" id="IPR051831">
    <property type="entry name" value="Bromodomain_contain_prot"/>
</dbReference>
<dbReference type="SMART" id="SM00297">
    <property type="entry name" value="BROMO"/>
    <property type="match status" value="1"/>
</dbReference>
<protein>
    <submittedName>
        <fullName evidence="4">Bromodomain-containing protein</fullName>
    </submittedName>
    <submittedName>
        <fullName evidence="5">Bromodomain-containing_protein</fullName>
    </submittedName>
</protein>
<dbReference type="PANTHER" id="PTHR22881:SF27">
    <property type="entry name" value="BROMODOMAIN CONTAINING 7_9"/>
    <property type="match status" value="1"/>
</dbReference>
<reference evidence="5 6" key="2">
    <citation type="submission" date="2024-07" db="EMBL/GenBank/DDBJ databases">
        <authorList>
            <person name="Akdeniz Z."/>
        </authorList>
    </citation>
    <scope>NUCLEOTIDE SEQUENCE [LARGE SCALE GENOMIC DNA]</scope>
</reference>
<gene>
    <name evidence="5" type="ORF">HINF_LOCUS14216</name>
    <name evidence="4" type="ORF">HINF_LOCUS48727</name>
</gene>
<reference evidence="4" key="1">
    <citation type="submission" date="2023-06" db="EMBL/GenBank/DDBJ databases">
        <authorList>
            <person name="Kurt Z."/>
        </authorList>
    </citation>
    <scope>NUCLEOTIDE SEQUENCE</scope>
</reference>
<sequence>MTDDLKNTLINIINILSSKYQLFASPVDWEKMEIIDYTKIIKDPMDLATLHNNVALDEYNFFFQFLSDAFLIFENCRKYNSTKPEYIQLANQAESEFIDMLAECRGLNFSTQVYQYAVKNQEQLSKINPNKLPELEPFPLDQAWQLPSIIENELNDAQKTIILDILGATKESTRIVTLTNAKNIKDAYKQLQQWGKTQ</sequence>
<evidence type="ECO:0000256" key="2">
    <source>
        <dbReference type="PROSITE-ProRule" id="PRU00035"/>
    </source>
</evidence>
<dbReference type="Gene3D" id="1.20.920.10">
    <property type="entry name" value="Bromodomain-like"/>
    <property type="match status" value="1"/>
</dbReference>
<dbReference type="InterPro" id="IPR001487">
    <property type="entry name" value="Bromodomain"/>
</dbReference>
<dbReference type="InterPro" id="IPR036427">
    <property type="entry name" value="Bromodomain-like_sf"/>
</dbReference>
<dbReference type="PANTHER" id="PTHR22881">
    <property type="entry name" value="BROMODOMAIN CONTAINING PROTEIN"/>
    <property type="match status" value="1"/>
</dbReference>
<dbReference type="Proteomes" id="UP001642409">
    <property type="component" value="Unassembled WGS sequence"/>
</dbReference>